<dbReference type="InterPro" id="IPR000257">
    <property type="entry name" value="Uroporphyrinogen_deCOase"/>
</dbReference>
<accession>A0A1H0TKB6</accession>
<dbReference type="Proteomes" id="UP000182412">
    <property type="component" value="Unassembled WGS sequence"/>
</dbReference>
<dbReference type="Pfam" id="PF01208">
    <property type="entry name" value="URO-D"/>
    <property type="match status" value="1"/>
</dbReference>
<sequence length="303" mass="33843">MREEDFPCLGEPERPITEDLCRNAGARYTSVFSKAEDMVRAALEVKRLNRDVWVKLPFCVTIEAEALGAEVSLNSLYGVPAVTRFRYERLADIEELPHLDFSQGRLAEVLRAAAILQAQGENIMLNIEGPFTVLGQLISAKEIYKGLYRQPGKLNQICARIGKELARYAQEAECHGVSLLSYADPTVASSLVSPQIYQQICGRISWEVLKEMEAATQRVAIHLCNVTSVGFEKAGFCTSDKIAFDVLQLTYGEALLEAIHKSRGRFWGHGCVQRSYSPLCNGGVYQLQLRESLADEEERNYGN</sequence>
<dbReference type="GO" id="GO:0004853">
    <property type="term" value="F:uroporphyrinogen decarboxylase activity"/>
    <property type="evidence" value="ECO:0007669"/>
    <property type="project" value="InterPro"/>
</dbReference>
<dbReference type="RefSeq" id="WP_074572867.1">
    <property type="nucleotide sequence ID" value="NZ_FNJQ01000024.1"/>
</dbReference>
<dbReference type="AlphaFoldDB" id="A0A1H0TKB6"/>
<dbReference type="EMBL" id="FNJQ01000024">
    <property type="protein sequence ID" value="SDP54487.1"/>
    <property type="molecule type" value="Genomic_DNA"/>
</dbReference>
<evidence type="ECO:0000313" key="3">
    <source>
        <dbReference type="Proteomes" id="UP000182412"/>
    </source>
</evidence>
<reference evidence="2 3" key="1">
    <citation type="submission" date="2016-10" db="EMBL/GenBank/DDBJ databases">
        <authorList>
            <person name="de Groot N.N."/>
        </authorList>
    </citation>
    <scope>NUCLEOTIDE SEQUENCE [LARGE SCALE GENOMIC DNA]</scope>
    <source>
        <strain evidence="2 3">S137</strain>
    </source>
</reference>
<dbReference type="PANTHER" id="PTHR47099:SF1">
    <property type="entry name" value="METHYLCOBAMIDE:COM METHYLTRANSFERASE MTBA"/>
    <property type="match status" value="1"/>
</dbReference>
<proteinExistence type="predicted"/>
<dbReference type="InterPro" id="IPR038071">
    <property type="entry name" value="UROD/MetE-like_sf"/>
</dbReference>
<organism evidence="2 3">
    <name type="scientific">Selenomonas ruminantium</name>
    <dbReference type="NCBI Taxonomy" id="971"/>
    <lineage>
        <taxon>Bacteria</taxon>
        <taxon>Bacillati</taxon>
        <taxon>Bacillota</taxon>
        <taxon>Negativicutes</taxon>
        <taxon>Selenomonadales</taxon>
        <taxon>Selenomonadaceae</taxon>
        <taxon>Selenomonas</taxon>
    </lineage>
</organism>
<name>A0A1H0TKB6_SELRU</name>
<gene>
    <name evidence="2" type="ORF">SAMN05216366_12433</name>
</gene>
<dbReference type="Gene3D" id="3.20.20.210">
    <property type="match status" value="1"/>
</dbReference>
<protein>
    <submittedName>
        <fullName evidence="2">Uroporphyrinogen decarboxylase (URO-D)</fullName>
    </submittedName>
</protein>
<evidence type="ECO:0000259" key="1">
    <source>
        <dbReference type="Pfam" id="PF01208"/>
    </source>
</evidence>
<dbReference type="OrthoDB" id="2135496at2"/>
<dbReference type="InterPro" id="IPR052024">
    <property type="entry name" value="Methanogen_methyltrans"/>
</dbReference>
<feature type="domain" description="Uroporphyrinogen decarboxylase (URO-D)" evidence="1">
    <location>
        <begin position="16"/>
        <end position="245"/>
    </location>
</feature>
<evidence type="ECO:0000313" key="2">
    <source>
        <dbReference type="EMBL" id="SDP54487.1"/>
    </source>
</evidence>
<dbReference type="PANTHER" id="PTHR47099">
    <property type="entry name" value="METHYLCOBAMIDE:COM METHYLTRANSFERASE MTBA"/>
    <property type="match status" value="1"/>
</dbReference>
<dbReference type="GO" id="GO:0006779">
    <property type="term" value="P:porphyrin-containing compound biosynthetic process"/>
    <property type="evidence" value="ECO:0007669"/>
    <property type="project" value="InterPro"/>
</dbReference>
<dbReference type="SUPFAM" id="SSF51726">
    <property type="entry name" value="UROD/MetE-like"/>
    <property type="match status" value="1"/>
</dbReference>